<reference evidence="2" key="1">
    <citation type="journal article" date="2023" name="IMA Fungus">
        <title>Comparative genomic study of the Penicillium genus elucidates a diverse pangenome and 15 lateral gene transfer events.</title>
        <authorList>
            <person name="Petersen C."/>
            <person name="Sorensen T."/>
            <person name="Nielsen M.R."/>
            <person name="Sondergaard T.E."/>
            <person name="Sorensen J.L."/>
            <person name="Fitzpatrick D.A."/>
            <person name="Frisvad J.C."/>
            <person name="Nielsen K.L."/>
        </authorList>
    </citation>
    <scope>NUCLEOTIDE SEQUENCE</scope>
    <source>
        <strain evidence="2">IBT 15450</strain>
    </source>
</reference>
<feature type="compositionally biased region" description="Polar residues" evidence="1">
    <location>
        <begin position="70"/>
        <end position="84"/>
    </location>
</feature>
<sequence length="620" mass="67166">MENIPPSRAQAGDSTKPAPENSFSFTPIKALGALPRLWDRKPSTPIRAGDKTRKLWKRIRFPFSNMNATESRGTSIGASNNSDYQRGVKRQCVDPTQSADLETDVEQRGRSFLETKWEMEASRKRRKLPEFNFNIHDETSQGVFNFAAQAEAANDTHQDAAINASPRPLGLFSAKTPVYNDAMDMGPDGAASPKPADLQSGLVQEAGAVIDNAAPAETVENLTQEQEVKLVRSALRSSLDGEDAELLNDFLSRAKAKRAAKAAQTDSETTEQSSSPEDPEIECSTPRSRRALEELTTNSPSPIKLQISPSKFDIARVEAQNEVIKDLQEETAPASPACRRSTRAKAPSTNAPAVRNTIALRRAKGTEFIFLQRTEAQEVALATKRNTRLNKGKSVFPNVALEVLAQQSEEPETNDKHARSDRKGLSSRSTKRKQVSWNEERMAEYEEYKDFTDDQEEEGERCTSDVGATPRRSGSKRSEKKVAASDRSSRSQTQADRGVDGGPESAPTAPTAPATAPATATPRSRRVRRLGDSGAMGSGTPVKTGGRTSKPPAASVPVAAGPSTPTKGRRKLTPKSPSTSTSMLPAPAQSGIPTRSNKEKSILQASAGCTPTARRVRSRS</sequence>
<feature type="compositionally biased region" description="Low complexity" evidence="1">
    <location>
        <begin position="261"/>
        <end position="276"/>
    </location>
</feature>
<feature type="compositionally biased region" description="Low complexity" evidence="1">
    <location>
        <begin position="574"/>
        <end position="585"/>
    </location>
</feature>
<name>A0AAD6NBA6_PENCN</name>
<proteinExistence type="predicted"/>
<feature type="region of interest" description="Disordered" evidence="1">
    <location>
        <begin position="261"/>
        <end position="287"/>
    </location>
</feature>
<accession>A0AAD6NBA6</accession>
<dbReference type="EMBL" id="JAQJZL010000003">
    <property type="protein sequence ID" value="KAJ6047764.1"/>
    <property type="molecule type" value="Genomic_DNA"/>
</dbReference>
<feature type="compositionally biased region" description="Basic and acidic residues" evidence="1">
    <location>
        <begin position="413"/>
        <end position="424"/>
    </location>
</feature>
<feature type="region of interest" description="Disordered" evidence="1">
    <location>
        <begin position="406"/>
        <end position="620"/>
    </location>
</feature>
<comment type="caution">
    <text evidence="2">The sequence shown here is derived from an EMBL/GenBank/DDBJ whole genome shotgun (WGS) entry which is preliminary data.</text>
</comment>
<protein>
    <submittedName>
        <fullName evidence="2">Uncharacterized protein</fullName>
    </submittedName>
</protein>
<feature type="region of interest" description="Disordered" evidence="1">
    <location>
        <begin position="70"/>
        <end position="94"/>
    </location>
</feature>
<feature type="compositionally biased region" description="Basic and acidic residues" evidence="1">
    <location>
        <begin position="476"/>
        <end position="489"/>
    </location>
</feature>
<feature type="compositionally biased region" description="Basic and acidic residues" evidence="1">
    <location>
        <begin position="438"/>
        <end position="452"/>
    </location>
</feature>
<feature type="region of interest" description="Disordered" evidence="1">
    <location>
        <begin position="1"/>
        <end position="26"/>
    </location>
</feature>
<reference evidence="2" key="2">
    <citation type="submission" date="2023-01" db="EMBL/GenBank/DDBJ databases">
        <authorList>
            <person name="Petersen C."/>
        </authorList>
    </citation>
    <scope>NUCLEOTIDE SEQUENCE</scope>
    <source>
        <strain evidence="2">IBT 15450</strain>
    </source>
</reference>
<dbReference type="AlphaFoldDB" id="A0AAD6NBA6"/>
<feature type="compositionally biased region" description="Low complexity" evidence="1">
    <location>
        <begin position="551"/>
        <end position="563"/>
    </location>
</feature>
<evidence type="ECO:0000313" key="3">
    <source>
        <dbReference type="Proteomes" id="UP001219568"/>
    </source>
</evidence>
<dbReference type="Proteomes" id="UP001219568">
    <property type="component" value="Unassembled WGS sequence"/>
</dbReference>
<gene>
    <name evidence="2" type="ORF">N7460_003911</name>
</gene>
<feature type="compositionally biased region" description="Low complexity" evidence="1">
    <location>
        <begin position="506"/>
        <end position="522"/>
    </location>
</feature>
<feature type="region of interest" description="Disordered" evidence="1">
    <location>
        <begin position="329"/>
        <end position="351"/>
    </location>
</feature>
<organism evidence="2 3">
    <name type="scientific">Penicillium canescens</name>
    <dbReference type="NCBI Taxonomy" id="5083"/>
    <lineage>
        <taxon>Eukaryota</taxon>
        <taxon>Fungi</taxon>
        <taxon>Dikarya</taxon>
        <taxon>Ascomycota</taxon>
        <taxon>Pezizomycotina</taxon>
        <taxon>Eurotiomycetes</taxon>
        <taxon>Eurotiomycetidae</taxon>
        <taxon>Eurotiales</taxon>
        <taxon>Aspergillaceae</taxon>
        <taxon>Penicillium</taxon>
    </lineage>
</organism>
<evidence type="ECO:0000313" key="2">
    <source>
        <dbReference type="EMBL" id="KAJ6047764.1"/>
    </source>
</evidence>
<keyword evidence="3" id="KW-1185">Reference proteome</keyword>
<evidence type="ECO:0000256" key="1">
    <source>
        <dbReference type="SAM" id="MobiDB-lite"/>
    </source>
</evidence>